<keyword evidence="1" id="KW-0433">Leucine-rich repeat</keyword>
<evidence type="ECO:0000313" key="4">
    <source>
        <dbReference type="Proteomes" id="UP000265100"/>
    </source>
</evidence>
<dbReference type="InterPro" id="IPR001611">
    <property type="entry name" value="Leu-rich_rpt"/>
</dbReference>
<dbReference type="GeneTree" id="ENSGT01150000286904"/>
<dbReference type="Ensembl" id="ENSACLT00000056875.1">
    <property type="protein sequence ID" value="ENSACLP00000067139.1"/>
    <property type="gene ID" value="ENSACLG00000031256.1"/>
</dbReference>
<dbReference type="SUPFAM" id="SSF52047">
    <property type="entry name" value="RNI-like"/>
    <property type="match status" value="1"/>
</dbReference>
<dbReference type="AlphaFoldDB" id="A0AAX7UCS7"/>
<accession>A0AAX7UCS7</accession>
<keyword evidence="2" id="KW-0677">Repeat</keyword>
<dbReference type="InterPro" id="IPR032675">
    <property type="entry name" value="LRR_dom_sf"/>
</dbReference>
<name>A0AAX7UCS7_ASTCA</name>
<dbReference type="Gene3D" id="3.80.10.10">
    <property type="entry name" value="Ribonuclease Inhibitor"/>
    <property type="match status" value="1"/>
</dbReference>
<reference evidence="3" key="1">
    <citation type="submission" date="2025-08" db="UniProtKB">
        <authorList>
            <consortium name="Ensembl"/>
        </authorList>
    </citation>
    <scope>IDENTIFICATION</scope>
</reference>
<protein>
    <recommendedName>
        <fullName evidence="5">Reverse transcriptase zinc-binding domain-containing protein</fullName>
    </recommendedName>
</protein>
<evidence type="ECO:0000256" key="2">
    <source>
        <dbReference type="ARBA" id="ARBA00022737"/>
    </source>
</evidence>
<evidence type="ECO:0000313" key="3">
    <source>
        <dbReference type="Ensembl" id="ENSACLP00000067139.1"/>
    </source>
</evidence>
<proteinExistence type="predicted"/>
<sequence>MKLHSTLYIKTKWEMEGGIEIKEEEWTTIWAYQWKCSSSQSWREFGWKCLIRYFITPHQKSHYEGNPPACWRNCGNTNANHYHIFWDCHVIKTYWKGIHAAIQETFGRYLPLESKTLRFGLMPEGWTKNDKYLFNILLAAGKKAITKKWLSSESPAMDTWMNITLDIYRMEKMTADVNYKRDLFVSRWKKWMDYIRKRRLSHCDLSERSCEALASGLSSQTSNLRQLDLSNINLKDSGVKLLSEGLKSPRCTLETLSLSGCLITEEGCTSLASALSSNPSHLRELDLSYNHPGDSGMKLLSAGLKDPGWRLDTLRTVLHSRCPHGSVGPRSTLLMWDSDQQHPARPRQRFLSPSCSFCLSVTGESDFC</sequence>
<dbReference type="PANTHER" id="PTHR24106">
    <property type="entry name" value="NACHT, LRR AND CARD DOMAINS-CONTAINING"/>
    <property type="match status" value="1"/>
</dbReference>
<dbReference type="InterPro" id="IPR051261">
    <property type="entry name" value="NLR"/>
</dbReference>
<dbReference type="SMART" id="SM00368">
    <property type="entry name" value="LRR_RI"/>
    <property type="match status" value="4"/>
</dbReference>
<evidence type="ECO:0000256" key="1">
    <source>
        <dbReference type="ARBA" id="ARBA00022614"/>
    </source>
</evidence>
<dbReference type="Proteomes" id="UP000265100">
    <property type="component" value="Unplaced"/>
</dbReference>
<organism evidence="3 4">
    <name type="scientific">Astatotilapia calliptera</name>
    <name type="common">Eastern happy</name>
    <name type="synonym">Chromis callipterus</name>
    <dbReference type="NCBI Taxonomy" id="8154"/>
    <lineage>
        <taxon>Eukaryota</taxon>
        <taxon>Metazoa</taxon>
        <taxon>Chordata</taxon>
        <taxon>Craniata</taxon>
        <taxon>Vertebrata</taxon>
        <taxon>Euteleostomi</taxon>
        <taxon>Actinopterygii</taxon>
        <taxon>Neopterygii</taxon>
        <taxon>Teleostei</taxon>
        <taxon>Neoteleostei</taxon>
        <taxon>Acanthomorphata</taxon>
        <taxon>Ovalentaria</taxon>
        <taxon>Cichlomorphae</taxon>
        <taxon>Cichliformes</taxon>
        <taxon>Cichlidae</taxon>
        <taxon>African cichlids</taxon>
        <taxon>Pseudocrenilabrinae</taxon>
        <taxon>Haplochromini</taxon>
        <taxon>Astatotilapia</taxon>
    </lineage>
</organism>
<dbReference type="Pfam" id="PF13516">
    <property type="entry name" value="LRR_6"/>
    <property type="match status" value="2"/>
</dbReference>
<gene>
    <name evidence="3" type="primary">MBD4</name>
</gene>
<keyword evidence="4" id="KW-1185">Reference proteome</keyword>
<reference evidence="3" key="2">
    <citation type="submission" date="2025-09" db="UniProtKB">
        <authorList>
            <consortium name="Ensembl"/>
        </authorList>
    </citation>
    <scope>IDENTIFICATION</scope>
</reference>
<evidence type="ECO:0008006" key="5">
    <source>
        <dbReference type="Google" id="ProtNLM"/>
    </source>
</evidence>